<name>A0A0A0B2Y0_9CELL</name>
<feature type="compositionally biased region" description="Low complexity" evidence="1">
    <location>
        <begin position="215"/>
        <end position="237"/>
    </location>
</feature>
<proteinExistence type="predicted"/>
<accession>A0A0A0B2Y0</accession>
<feature type="compositionally biased region" description="Basic and acidic residues" evidence="1">
    <location>
        <begin position="157"/>
        <end position="179"/>
    </location>
</feature>
<evidence type="ECO:0000256" key="1">
    <source>
        <dbReference type="SAM" id="MobiDB-lite"/>
    </source>
</evidence>
<keyword evidence="3" id="KW-1185">Reference proteome</keyword>
<dbReference type="EMBL" id="AXNT01000202">
    <property type="protein sequence ID" value="KGM00463.1"/>
    <property type="molecule type" value="Genomic_DNA"/>
</dbReference>
<feature type="region of interest" description="Disordered" evidence="1">
    <location>
        <begin position="113"/>
        <end position="237"/>
    </location>
</feature>
<feature type="compositionally biased region" description="Basic and acidic residues" evidence="1">
    <location>
        <begin position="125"/>
        <end position="149"/>
    </location>
</feature>
<feature type="region of interest" description="Disordered" evidence="1">
    <location>
        <begin position="1"/>
        <end position="20"/>
    </location>
</feature>
<dbReference type="Proteomes" id="UP000029833">
    <property type="component" value="Unassembled WGS sequence"/>
</dbReference>
<comment type="caution">
    <text evidence="2">The sequence shown here is derived from an EMBL/GenBank/DDBJ whole genome shotgun (WGS) entry which is preliminary data.</text>
</comment>
<organism evidence="2 3">
    <name type="scientific">Cellulomonas cellasea DSM 20118</name>
    <dbReference type="NCBI Taxonomy" id="1408250"/>
    <lineage>
        <taxon>Bacteria</taxon>
        <taxon>Bacillati</taxon>
        <taxon>Actinomycetota</taxon>
        <taxon>Actinomycetes</taxon>
        <taxon>Micrococcales</taxon>
        <taxon>Cellulomonadaceae</taxon>
        <taxon>Cellulomonas</taxon>
    </lineage>
</organism>
<evidence type="ECO:0000313" key="2">
    <source>
        <dbReference type="EMBL" id="KGM00463.1"/>
    </source>
</evidence>
<protein>
    <submittedName>
        <fullName evidence="2">Uncharacterized protein</fullName>
    </submittedName>
</protein>
<feature type="compositionally biased region" description="Basic and acidic residues" evidence="1">
    <location>
        <begin position="44"/>
        <end position="54"/>
    </location>
</feature>
<dbReference type="AntiFam" id="ANF00095">
    <property type="entry name" value="Shadow ORF (opposite ABC transporters)"/>
</dbReference>
<reference evidence="2 3" key="1">
    <citation type="submission" date="2013-10" db="EMBL/GenBank/DDBJ databases">
        <authorList>
            <person name="Wang G."/>
            <person name="Zhuang W."/>
        </authorList>
    </citation>
    <scope>NUCLEOTIDE SEQUENCE [LARGE SCALE GENOMIC DNA]</scope>
    <source>
        <strain evidence="2 3">DSM 20118</strain>
    </source>
</reference>
<feature type="region of interest" description="Disordered" evidence="1">
    <location>
        <begin position="30"/>
        <end position="95"/>
    </location>
</feature>
<gene>
    <name evidence="2" type="ORF">Q760_08765</name>
</gene>
<sequence length="237" mass="25108">MVVGDEQRGRARRGQRGAQVVGEALAQRAVEGRQRLVEQQQPGPRRERTGERDALLLPAGEGRDGAPLVAREPDDRQQLAHAGVPLGAGFAGHPEPELDVAADVAVREELAVLEHQPEPAPVHGHTREVGAVPRDRPGGGRLESRDRAQQRGLAAARRPEQRDDLAGRDPERHAVDGHGRAVARAVAHDEPVDPQAPGTRPAAHSSPPRTDPRSRSASAMIPAVSSASSTDAASAMP</sequence>
<dbReference type="AntiFam" id="ANF00142">
    <property type="entry name" value="Shadow ORF (opposite yadG)"/>
</dbReference>
<dbReference type="AlphaFoldDB" id="A0A0A0B2Y0"/>
<evidence type="ECO:0000313" key="3">
    <source>
        <dbReference type="Proteomes" id="UP000029833"/>
    </source>
</evidence>